<protein>
    <submittedName>
        <fullName evidence="1">Uncharacterized protein</fullName>
    </submittedName>
</protein>
<name>A0A939S8U3_9BRAD</name>
<sequence length="201" mass="22774">MAAKLEVFPWSFWGVPMNLKRGPYPNPIGNASYFYIQAGHRETAIDQAIQVIRDDAARAAPAAAAQASLNVVDTTISDWVVETLIQGAWLREYHEWEKATKSYFDIQHERNGSKTKPKWKGKLSGADGAVSHVTRVRIQLELFAASIPDTVLHTIDSNRDAINRAKHDDEYFVTEEDFRALHEAISDFWNDLAKQEEFSAR</sequence>
<evidence type="ECO:0000313" key="2">
    <source>
        <dbReference type="EMBL" id="UEM18022.1"/>
    </source>
</evidence>
<accession>A0A939S8U3</accession>
<proteinExistence type="predicted"/>
<gene>
    <name evidence="2" type="ORF">J4G43_052060</name>
    <name evidence="1" type="ORF">J4G43_53930</name>
</gene>
<organism evidence="1">
    <name type="scientific">Bradyrhizobium barranii subsp. barranii</name>
    <dbReference type="NCBI Taxonomy" id="2823807"/>
    <lineage>
        <taxon>Bacteria</taxon>
        <taxon>Pseudomonadati</taxon>
        <taxon>Pseudomonadota</taxon>
        <taxon>Alphaproteobacteria</taxon>
        <taxon>Hyphomicrobiales</taxon>
        <taxon>Nitrobacteraceae</taxon>
        <taxon>Bradyrhizobium</taxon>
        <taxon>Bradyrhizobium barranii</taxon>
    </lineage>
</organism>
<dbReference type="EMBL" id="JAGEMI010000004">
    <property type="protein sequence ID" value="MBO1869290.1"/>
    <property type="molecule type" value="Genomic_DNA"/>
</dbReference>
<geneLocation type="plasmid" evidence="2 3">
    <name>pBb144S4a</name>
</geneLocation>
<dbReference type="EMBL" id="CP086137">
    <property type="protein sequence ID" value="UEM18022.1"/>
    <property type="molecule type" value="Genomic_DNA"/>
</dbReference>
<evidence type="ECO:0000313" key="3">
    <source>
        <dbReference type="Proteomes" id="UP000664702"/>
    </source>
</evidence>
<dbReference type="AlphaFoldDB" id="A0A939S8U3"/>
<evidence type="ECO:0000313" key="1">
    <source>
        <dbReference type="EMBL" id="MBO1869290.1"/>
    </source>
</evidence>
<reference evidence="2 3" key="2">
    <citation type="journal article" date="2022" name="Int. J. Syst. Evol. Microbiol.">
        <title>Strains of Bradyrhizobium barranii sp. nov. associated with legumes native to Canada are symbionts of soybeans and belong to different subspecies (subsp. barranii subsp. nov. and subsp. apii subsp. nov.) and symbiovars (sv. glycinearum and sv. septentrionale).</title>
        <authorList>
            <person name="Bromfield E.S.P."/>
            <person name="Cloutier S."/>
            <person name="Wasai-Hara S."/>
            <person name="Minamisawa K."/>
        </authorList>
    </citation>
    <scope>NUCLEOTIDE SEQUENCE [LARGE SCALE GENOMIC DNA]</scope>
    <source>
        <strain evidence="3">144S4</strain>
        <plasmid evidence="2 3">pBb144S4a</plasmid>
    </source>
</reference>
<dbReference type="KEGG" id="bban:J4G43_052060"/>
<keyword evidence="2" id="KW-0614">Plasmid</keyword>
<reference evidence="1" key="1">
    <citation type="submission" date="2021-03" db="EMBL/GenBank/DDBJ databases">
        <title>Whole Genome Sequence of Bradyrhizobium sp. Strain 144S4.</title>
        <authorList>
            <person name="Bromfield E.S.P."/>
            <person name="Cloutier S."/>
        </authorList>
    </citation>
    <scope>NUCLEOTIDE SEQUENCE [LARGE SCALE GENOMIC DNA]</scope>
    <source>
        <strain evidence="1">144S4</strain>
    </source>
</reference>
<dbReference type="RefSeq" id="WP_208089774.1">
    <property type="nucleotide sequence ID" value="NZ_CP086137.1"/>
</dbReference>
<dbReference type="Proteomes" id="UP000664702">
    <property type="component" value="Plasmid pBb144S4a"/>
</dbReference>